<evidence type="ECO:0000256" key="1">
    <source>
        <dbReference type="SAM" id="Coils"/>
    </source>
</evidence>
<evidence type="ECO:0000259" key="3">
    <source>
        <dbReference type="Pfam" id="PF24923"/>
    </source>
</evidence>
<keyword evidence="5" id="KW-1185">Reference proteome</keyword>
<sequence length="1211" mass="135637">MTPVRPSSFPATTRPRSGRLLSGRVSPYHRRPSLEPQVPNEDEVKHEGLEPLIERGYLPSEADFTPVLLSVPPVLRLVGSRVGSGRQRQVFEYGEVDAEQPPVPSRDLNLKSNTPTIPEPIFVRIPTGQHPELEYQETQIPTTRQPSTYNLAPSTQSSKDEPFFTFAIVKGKVTTSSAYEIWRKRLEDVPDCLVDLVLAGLEALCADYAFHYADVSCTRLTHLLRRPILHPVTRRDLMECFADLEEIQRVLSRPGQRYKGREGTVAAIMKLQATWRMVVRRRAHVDYVRHMRAAEVMWYYWKRKLKRRMLAQSMRDAMRVHYEKCKISIEKLKSDWKAKYLGKKRVVIHLPSLGIDEDLRGKFGNVRAWQLRQLGRLLDLRDPNVEIIYVTFTMDPATREYLNWMLGLCFGTANLSKRLRFLIPQSGEIFDGNASLAAAIVASASTLWELKSMIGKKNAVIVPGVVGDADVRLSSALEVPLLTSLDIPVDLAFVKSAQMDLLKGGPVMGPPGAHGFMNEQVLYATLTKLVKAHPSMPRWMFKINREVNGRGIAFIDTANLLPSNALPETLTTDHIRQGLLKTQFAMSNVYKSWNHYANCLIRFGGIVQAVPSISGPKENATCRVVASHVFVHPNGKVEVIGSGDVICIPSYCYFGGIFPQQSCPADALVDASTSMGKYLFRKNIFGYVTIEFLIWYDGEKGQRNLWCTGIKPYYTEHLANFQAITFATAAKYDPQKGVIAFDRNTAKRVELRFANKVEWANTQSIHDGLLDREGITDPRCGLFTSHLMISNVACMPQRAFQAQCADAGMVFDDKWRQGTLLPPSEAGQGSRFAMMTVAADPATTVQMLLVNLSMAARRVENKRYPGTDNFMEVGTYLGHELLRLRALERSKWNASACKTLSAIRASSVHWRQTKESVTAATQSLDSNILQELEDELIPAEVSTQDVSADAVTDSYTELERHLMQFTSLPPLSHLSIEEFDPVYRSRLYASVLRKPGDPDPNVIALLAEGIPSTEMEPEMYNTWNKVVREGPVLPDHLVDPARIPTGLSTEKYLEVIEKQVKRADRLKREEEARLERLKAREAPVVVPVGGVRKTMKDFMAAREGVSAAEKRQVRREKSIEDALLRNTKGPDRRGSGSGAPTSVQFQQNWDRMATARAPSARASVVEPHGGHLGAVIEEESSEASAPMKATTEPRQSFIFEAMASMMGRTIV</sequence>
<feature type="domain" description="IQCH-like ATP-grasp" evidence="3">
    <location>
        <begin position="495"/>
        <end position="561"/>
    </location>
</feature>
<evidence type="ECO:0000256" key="2">
    <source>
        <dbReference type="SAM" id="MobiDB-lite"/>
    </source>
</evidence>
<dbReference type="InterPro" id="IPR056855">
    <property type="entry name" value="ATP-grasp_IQCH"/>
</dbReference>
<dbReference type="PANTHER" id="PTHR14465:SF0">
    <property type="entry name" value="IQ DOMAIN-CONTAINING PROTEIN H"/>
    <property type="match status" value="1"/>
</dbReference>
<feature type="coiled-coil region" evidence="1">
    <location>
        <begin position="1049"/>
        <end position="1080"/>
    </location>
</feature>
<dbReference type="Pfam" id="PF24923">
    <property type="entry name" value="ATP-grasp_IQCH"/>
    <property type="match status" value="2"/>
</dbReference>
<accession>A0AAD5X668</accession>
<name>A0AAD5X668_9FUNG</name>
<dbReference type="EMBL" id="JADGJD010000020">
    <property type="protein sequence ID" value="KAJ3056789.1"/>
    <property type="molecule type" value="Genomic_DNA"/>
</dbReference>
<evidence type="ECO:0000313" key="5">
    <source>
        <dbReference type="Proteomes" id="UP001212841"/>
    </source>
</evidence>
<reference evidence="4" key="1">
    <citation type="submission" date="2020-05" db="EMBL/GenBank/DDBJ databases">
        <title>Phylogenomic resolution of chytrid fungi.</title>
        <authorList>
            <person name="Stajich J.E."/>
            <person name="Amses K."/>
            <person name="Simmons R."/>
            <person name="Seto K."/>
            <person name="Myers J."/>
            <person name="Bonds A."/>
            <person name="Quandt C.A."/>
            <person name="Barry K."/>
            <person name="Liu P."/>
            <person name="Grigoriev I."/>
            <person name="Longcore J.E."/>
            <person name="James T.Y."/>
        </authorList>
    </citation>
    <scope>NUCLEOTIDE SEQUENCE</scope>
    <source>
        <strain evidence="4">JEL0318</strain>
    </source>
</reference>
<keyword evidence="1" id="KW-0175">Coiled coil</keyword>
<gene>
    <name evidence="4" type="ORF">HK097_004053</name>
</gene>
<feature type="region of interest" description="Disordered" evidence="2">
    <location>
        <begin position="1"/>
        <end position="47"/>
    </location>
</feature>
<feature type="domain" description="IQCH-like ATP-grasp" evidence="3">
    <location>
        <begin position="582"/>
        <end position="733"/>
    </location>
</feature>
<organism evidence="4 5">
    <name type="scientific">Rhizophlyctis rosea</name>
    <dbReference type="NCBI Taxonomy" id="64517"/>
    <lineage>
        <taxon>Eukaryota</taxon>
        <taxon>Fungi</taxon>
        <taxon>Fungi incertae sedis</taxon>
        <taxon>Chytridiomycota</taxon>
        <taxon>Chytridiomycota incertae sedis</taxon>
        <taxon>Chytridiomycetes</taxon>
        <taxon>Rhizophlyctidales</taxon>
        <taxon>Rhizophlyctidaceae</taxon>
        <taxon>Rhizophlyctis</taxon>
    </lineage>
</organism>
<dbReference type="PROSITE" id="PS50096">
    <property type="entry name" value="IQ"/>
    <property type="match status" value="1"/>
</dbReference>
<evidence type="ECO:0000313" key="4">
    <source>
        <dbReference type="EMBL" id="KAJ3056789.1"/>
    </source>
</evidence>
<feature type="region of interest" description="Disordered" evidence="2">
    <location>
        <begin position="1112"/>
        <end position="1145"/>
    </location>
</feature>
<comment type="caution">
    <text evidence="4">The sequence shown here is derived from an EMBL/GenBank/DDBJ whole genome shotgun (WGS) entry which is preliminary data.</text>
</comment>
<dbReference type="InterPro" id="IPR038752">
    <property type="entry name" value="IQCH"/>
</dbReference>
<dbReference type="PANTHER" id="PTHR14465">
    <property type="entry name" value="IQ DOMAIN-CONTAINING PROTEIN H"/>
    <property type="match status" value="1"/>
</dbReference>
<dbReference type="Proteomes" id="UP001212841">
    <property type="component" value="Unassembled WGS sequence"/>
</dbReference>
<proteinExistence type="predicted"/>
<feature type="compositionally biased region" description="Basic and acidic residues" evidence="2">
    <location>
        <begin position="1112"/>
        <end position="1134"/>
    </location>
</feature>
<protein>
    <recommendedName>
        <fullName evidence="3">IQCH-like ATP-grasp domain-containing protein</fullName>
    </recommendedName>
</protein>
<dbReference type="AlphaFoldDB" id="A0AAD5X668"/>